<feature type="transmembrane region" description="Helical" evidence="1">
    <location>
        <begin position="56"/>
        <end position="76"/>
    </location>
</feature>
<protein>
    <submittedName>
        <fullName evidence="2">Uncharacterized protein</fullName>
    </submittedName>
</protein>
<reference evidence="3" key="1">
    <citation type="submission" date="2016-10" db="EMBL/GenBank/DDBJ databases">
        <title>Pseudomonas frederiksbergensis ERGS4:02 complete genome.</title>
        <authorList>
            <person name="Kumar R."/>
            <person name="Acharya V."/>
            <person name="Singh D."/>
        </authorList>
    </citation>
    <scope>NUCLEOTIDE SEQUENCE [LARGE SCALE GENOMIC DNA]</scope>
    <source>
        <strain evidence="3">ERGS4:02</strain>
    </source>
</reference>
<keyword evidence="1" id="KW-1133">Transmembrane helix</keyword>
<evidence type="ECO:0000313" key="2">
    <source>
        <dbReference type="EMBL" id="APC15534.1"/>
    </source>
</evidence>
<feature type="transmembrane region" description="Helical" evidence="1">
    <location>
        <begin position="15"/>
        <end position="35"/>
    </location>
</feature>
<dbReference type="Proteomes" id="UP000182567">
    <property type="component" value="Chromosome"/>
</dbReference>
<evidence type="ECO:0000256" key="1">
    <source>
        <dbReference type="SAM" id="Phobius"/>
    </source>
</evidence>
<name>A0A1J0EHL2_9PSED</name>
<keyword evidence="1" id="KW-0472">Membrane</keyword>
<proteinExistence type="predicted"/>
<keyword evidence="1" id="KW-0812">Transmembrane</keyword>
<dbReference type="AlphaFoldDB" id="A0A1J0EHL2"/>
<sequence length="79" mass="8662">MTGRARGIRDWRGPWLIFLSLAGGIAAYAILIGILGTRRIRTLYQRHELAITRMCGVMFIGFAANALLHAVPGLLANKV</sequence>
<dbReference type="EMBL" id="CP017886">
    <property type="protein sequence ID" value="APC15534.1"/>
    <property type="molecule type" value="Genomic_DNA"/>
</dbReference>
<evidence type="ECO:0000313" key="3">
    <source>
        <dbReference type="Proteomes" id="UP000182567"/>
    </source>
</evidence>
<accession>A0A1J0EHL2</accession>
<gene>
    <name evidence="2" type="ORF">BLL42_07260</name>
</gene>
<organism evidence="2 3">
    <name type="scientific">Pseudomonas frederiksbergensis</name>
    <dbReference type="NCBI Taxonomy" id="104087"/>
    <lineage>
        <taxon>Bacteria</taxon>
        <taxon>Pseudomonadati</taxon>
        <taxon>Pseudomonadota</taxon>
        <taxon>Gammaproteobacteria</taxon>
        <taxon>Pseudomonadales</taxon>
        <taxon>Pseudomonadaceae</taxon>
        <taxon>Pseudomonas</taxon>
    </lineage>
</organism>